<keyword evidence="3" id="KW-0238">DNA-binding</keyword>
<accession>A0A1X7EMW0</accession>
<keyword evidence="2" id="KW-0229">DNA integration</keyword>
<keyword evidence="4" id="KW-0233">DNA recombination</keyword>
<evidence type="ECO:0000313" key="6">
    <source>
        <dbReference type="Proteomes" id="UP000192936"/>
    </source>
</evidence>
<name>A0A1X7EMW0_9PROT</name>
<dbReference type="STRING" id="286727.SAMN02982917_1882"/>
<evidence type="ECO:0000256" key="3">
    <source>
        <dbReference type="ARBA" id="ARBA00023125"/>
    </source>
</evidence>
<evidence type="ECO:0000313" key="5">
    <source>
        <dbReference type="EMBL" id="SMF36758.1"/>
    </source>
</evidence>
<evidence type="ECO:0000256" key="2">
    <source>
        <dbReference type="ARBA" id="ARBA00022908"/>
    </source>
</evidence>
<dbReference type="InterPro" id="IPR050090">
    <property type="entry name" value="Tyrosine_recombinase_XerCD"/>
</dbReference>
<dbReference type="PANTHER" id="PTHR30349">
    <property type="entry name" value="PHAGE INTEGRASE-RELATED"/>
    <property type="match status" value="1"/>
</dbReference>
<dbReference type="PANTHER" id="PTHR30349:SF41">
    <property type="entry name" value="INTEGRASE_RECOMBINASE PROTEIN MJ0367-RELATED"/>
    <property type="match status" value="1"/>
</dbReference>
<gene>
    <name evidence="5" type="ORF">SAMN02982917_1882</name>
</gene>
<sequence>MADGVVERLLAEHAPGALVDDAVKRLLRRCALRTLSEVHAINACHERGEYQLSPCADPALDIPLGPVPNFPSPTPSVQAPEVSARPEKPVKLLSEAYADYERFMMSGLAEGGRWRNQTQRQNAMTIRLFTELVGDRPIHTYKKGDAKSFKAALQLLPAMHGRSPQWRMSTSEAVERVKALMAAGQALPNCLSVKTIKRHMSALSGLYAWLDENADEYGFEGDNPVQGHTYGKSKTKRGMWDSSDLQELFATPIWTGCDPSRRAKPGAAIIFSAYYWFPLIATYHGLRQEEIAQLRAVDIQQEDGVWIMNIHDERDNKVKNEAAERHVPIHKKLIDLGFLEYVAAFRAKSDDHLWPTLKRSGPDGKYAHYYTQRFTSYCRQTKMYDPTRPFHAMRASFRTFLEETEAKSAHISKLIGHSLNGTLRREVVSHWVV</sequence>
<dbReference type="SUPFAM" id="SSF56349">
    <property type="entry name" value="DNA breaking-rejoining enzymes"/>
    <property type="match status" value="1"/>
</dbReference>
<protein>
    <submittedName>
        <fullName evidence="5">Phage integrase family protein</fullName>
    </submittedName>
</protein>
<dbReference type="Gene3D" id="1.10.443.10">
    <property type="entry name" value="Intergrase catalytic core"/>
    <property type="match status" value="1"/>
</dbReference>
<reference evidence="5 6" key="1">
    <citation type="submission" date="2017-04" db="EMBL/GenBank/DDBJ databases">
        <authorList>
            <person name="Afonso C.L."/>
            <person name="Miller P.J."/>
            <person name="Scott M.A."/>
            <person name="Spackman E."/>
            <person name="Goraichik I."/>
            <person name="Dimitrov K.M."/>
            <person name="Suarez D.L."/>
            <person name="Swayne D.E."/>
        </authorList>
    </citation>
    <scope>NUCLEOTIDE SEQUENCE [LARGE SCALE GENOMIC DNA]</scope>
    <source>
        <strain evidence="5 6">A2P</strain>
    </source>
</reference>
<comment type="similarity">
    <text evidence="1">Belongs to the 'phage' integrase family.</text>
</comment>
<dbReference type="GO" id="GO:0003677">
    <property type="term" value="F:DNA binding"/>
    <property type="evidence" value="ECO:0007669"/>
    <property type="project" value="UniProtKB-KW"/>
</dbReference>
<dbReference type="GO" id="GO:0006310">
    <property type="term" value="P:DNA recombination"/>
    <property type="evidence" value="ECO:0007669"/>
    <property type="project" value="UniProtKB-KW"/>
</dbReference>
<dbReference type="AlphaFoldDB" id="A0A1X7EMW0"/>
<organism evidence="5 6">
    <name type="scientific">Azospirillum oryzae</name>
    <dbReference type="NCBI Taxonomy" id="286727"/>
    <lineage>
        <taxon>Bacteria</taxon>
        <taxon>Pseudomonadati</taxon>
        <taxon>Pseudomonadota</taxon>
        <taxon>Alphaproteobacteria</taxon>
        <taxon>Rhodospirillales</taxon>
        <taxon>Azospirillaceae</taxon>
        <taxon>Azospirillum</taxon>
    </lineage>
</organism>
<evidence type="ECO:0000256" key="1">
    <source>
        <dbReference type="ARBA" id="ARBA00008857"/>
    </source>
</evidence>
<dbReference type="InterPro" id="IPR011010">
    <property type="entry name" value="DNA_brk_join_enz"/>
</dbReference>
<dbReference type="GO" id="GO:0015074">
    <property type="term" value="P:DNA integration"/>
    <property type="evidence" value="ECO:0007669"/>
    <property type="project" value="UniProtKB-KW"/>
</dbReference>
<proteinExistence type="inferred from homology"/>
<dbReference type="InterPro" id="IPR013762">
    <property type="entry name" value="Integrase-like_cat_sf"/>
</dbReference>
<evidence type="ECO:0000256" key="4">
    <source>
        <dbReference type="ARBA" id="ARBA00023172"/>
    </source>
</evidence>
<dbReference type="Proteomes" id="UP000192936">
    <property type="component" value="Unassembled WGS sequence"/>
</dbReference>
<dbReference type="EMBL" id="FXAK01000002">
    <property type="protein sequence ID" value="SMF36758.1"/>
    <property type="molecule type" value="Genomic_DNA"/>
</dbReference>
<dbReference type="CDD" id="cd01184">
    <property type="entry name" value="INT_C_like_1"/>
    <property type="match status" value="1"/>
</dbReference>